<gene>
    <name evidence="3" type="ORF">SAMN05414137_121128</name>
</gene>
<evidence type="ECO:0000256" key="1">
    <source>
        <dbReference type="PROSITE-ProRule" id="PRU00325"/>
    </source>
</evidence>
<proteinExistence type="predicted"/>
<dbReference type="GO" id="GO:0008270">
    <property type="term" value="F:zinc ion binding"/>
    <property type="evidence" value="ECO:0007669"/>
    <property type="project" value="UniProtKB-KW"/>
</dbReference>
<dbReference type="AlphaFoldDB" id="A0A1H7WT13"/>
<dbReference type="STRING" id="235985.SAMN05414137_121128"/>
<dbReference type="InterPro" id="IPR007527">
    <property type="entry name" value="Znf_SWIM"/>
</dbReference>
<feature type="domain" description="SWIM-type" evidence="2">
    <location>
        <begin position="67"/>
        <end position="108"/>
    </location>
</feature>
<dbReference type="EMBL" id="FOAZ01000021">
    <property type="protein sequence ID" value="SEM24672.1"/>
    <property type="molecule type" value="Genomic_DNA"/>
</dbReference>
<organism evidence="3 4">
    <name type="scientific">Streptacidiphilus jiangxiensis</name>
    <dbReference type="NCBI Taxonomy" id="235985"/>
    <lineage>
        <taxon>Bacteria</taxon>
        <taxon>Bacillati</taxon>
        <taxon>Actinomycetota</taxon>
        <taxon>Actinomycetes</taxon>
        <taxon>Kitasatosporales</taxon>
        <taxon>Streptomycetaceae</taxon>
        <taxon>Streptacidiphilus</taxon>
    </lineage>
</organism>
<evidence type="ECO:0000313" key="3">
    <source>
        <dbReference type="EMBL" id="SEM24672.1"/>
    </source>
</evidence>
<reference evidence="4" key="1">
    <citation type="submission" date="2016-10" db="EMBL/GenBank/DDBJ databases">
        <authorList>
            <person name="Varghese N."/>
        </authorList>
    </citation>
    <scope>NUCLEOTIDE SEQUENCE [LARGE SCALE GENOMIC DNA]</scope>
    <source>
        <strain evidence="4">DSM 45096 / BCRC 16803 / CGMCC 4.1857 / CIP 109030 / JCM 12277 / KCTC 19219 / NBRC 100920 / 33214</strain>
    </source>
</reference>
<evidence type="ECO:0000313" key="4">
    <source>
        <dbReference type="Proteomes" id="UP000183015"/>
    </source>
</evidence>
<sequence length="130" mass="14020">MTQAAAHAYRYLRPSVLAEAAFFHRRLPYDAGRAESHNPRLRAARALVAAGAVRPEADGGALVQVEDHVQRVRRAADGSLGCTCLWWAKYRGGRGPCKHVLAVGLAAETSAAQDEQDVNEVNDARGMAAR</sequence>
<keyword evidence="4" id="KW-1185">Reference proteome</keyword>
<accession>A0A1H7WT13</accession>
<name>A0A1H7WT13_STRJI</name>
<keyword evidence="1" id="KW-0862">Zinc</keyword>
<keyword evidence="1" id="KW-0479">Metal-binding</keyword>
<evidence type="ECO:0000259" key="2">
    <source>
        <dbReference type="PROSITE" id="PS50966"/>
    </source>
</evidence>
<protein>
    <submittedName>
        <fullName evidence="3">SWIM zinc finger</fullName>
    </submittedName>
</protein>
<dbReference type="PROSITE" id="PS50966">
    <property type="entry name" value="ZF_SWIM"/>
    <property type="match status" value="1"/>
</dbReference>
<dbReference type="Proteomes" id="UP000183015">
    <property type="component" value="Unassembled WGS sequence"/>
</dbReference>
<dbReference type="eggNOG" id="COG2345">
    <property type="taxonomic scope" value="Bacteria"/>
</dbReference>
<dbReference type="Pfam" id="PF04434">
    <property type="entry name" value="SWIM"/>
    <property type="match status" value="1"/>
</dbReference>
<keyword evidence="1" id="KW-0863">Zinc-finger</keyword>